<evidence type="ECO:0000256" key="7">
    <source>
        <dbReference type="ARBA" id="ARBA00022679"/>
    </source>
</evidence>
<dbReference type="RefSeq" id="WP_342780930.1">
    <property type="nucleotide sequence ID" value="NZ_VFOZ01000001.1"/>
</dbReference>
<evidence type="ECO:0000256" key="3">
    <source>
        <dbReference type="ARBA" id="ARBA00004922"/>
    </source>
</evidence>
<dbReference type="Pfam" id="PF00535">
    <property type="entry name" value="Glycos_transf_2"/>
    <property type="match status" value="1"/>
</dbReference>
<keyword evidence="6" id="KW-0328">Glycosyltransferase</keyword>
<evidence type="ECO:0000256" key="9">
    <source>
        <dbReference type="ARBA" id="ARBA00022824"/>
    </source>
</evidence>
<comment type="caution">
    <text evidence="18">The sequence shown here is derived from an EMBL/GenBank/DDBJ whole genome shotgun (WGS) entry which is preliminary data.</text>
</comment>
<comment type="similarity">
    <text evidence="4">Belongs to the glycosyltransferase 2 family.</text>
</comment>
<comment type="subcellular location">
    <subcellularLocation>
        <location evidence="2">Endoplasmic reticulum membrane</location>
        <topology evidence="2">Single-pass membrane protein</topology>
    </subcellularLocation>
    <subcellularLocation>
        <location evidence="1">Membrane</location>
        <topology evidence="1">Multi-pass membrane protein</topology>
    </subcellularLocation>
</comment>
<name>A0A543CIW2_9ACTN</name>
<gene>
    <name evidence="18" type="ORF">FB559_2612</name>
</gene>
<dbReference type="PANTHER" id="PTHR10859">
    <property type="entry name" value="GLYCOSYL TRANSFERASE"/>
    <property type="match status" value="1"/>
</dbReference>
<feature type="transmembrane region" description="Helical" evidence="15">
    <location>
        <begin position="357"/>
        <end position="375"/>
    </location>
</feature>
<organism evidence="18 19">
    <name type="scientific">Actinoallomurus bryophytorum</name>
    <dbReference type="NCBI Taxonomy" id="1490222"/>
    <lineage>
        <taxon>Bacteria</taxon>
        <taxon>Bacillati</taxon>
        <taxon>Actinomycetota</taxon>
        <taxon>Actinomycetes</taxon>
        <taxon>Streptosporangiales</taxon>
        <taxon>Thermomonosporaceae</taxon>
        <taxon>Actinoallomurus</taxon>
    </lineage>
</organism>
<dbReference type="GO" id="GO:0004581">
    <property type="term" value="F:dolichyl-phosphate beta-glucosyltransferase activity"/>
    <property type="evidence" value="ECO:0007669"/>
    <property type="project" value="UniProtKB-EC"/>
</dbReference>
<keyword evidence="12 15" id="KW-0472">Membrane</keyword>
<feature type="transmembrane region" description="Helical" evidence="15">
    <location>
        <begin position="396"/>
        <end position="418"/>
    </location>
</feature>
<dbReference type="GO" id="GO:0016020">
    <property type="term" value="C:membrane"/>
    <property type="evidence" value="ECO:0007669"/>
    <property type="project" value="UniProtKB-SubCell"/>
</dbReference>
<dbReference type="InterPro" id="IPR007267">
    <property type="entry name" value="GtrA_DPMS_TM"/>
</dbReference>
<keyword evidence="7 18" id="KW-0808">Transferase</keyword>
<dbReference type="PANTHER" id="PTHR10859:SF91">
    <property type="entry name" value="DOLICHYL-PHOSPHATE BETA-GLUCOSYLTRANSFERASE"/>
    <property type="match status" value="1"/>
</dbReference>
<feature type="transmembrane region" description="Helical" evidence="15">
    <location>
        <begin position="330"/>
        <end position="351"/>
    </location>
</feature>
<evidence type="ECO:0000256" key="6">
    <source>
        <dbReference type="ARBA" id="ARBA00022676"/>
    </source>
</evidence>
<dbReference type="GO" id="GO:0006487">
    <property type="term" value="P:protein N-linked glycosylation"/>
    <property type="evidence" value="ECO:0007669"/>
    <property type="project" value="TreeGrafter"/>
</dbReference>
<comment type="pathway">
    <text evidence="3">Protein modification; protein glycosylation.</text>
</comment>
<keyword evidence="8 15" id="KW-0812">Transmembrane</keyword>
<dbReference type="CDD" id="cd04188">
    <property type="entry name" value="DPG_synthase"/>
    <property type="match status" value="1"/>
</dbReference>
<dbReference type="Pfam" id="PF04138">
    <property type="entry name" value="GtrA_DPMS_TM"/>
    <property type="match status" value="1"/>
</dbReference>
<protein>
    <recommendedName>
        <fullName evidence="5">dolichyl-phosphate beta-glucosyltransferase</fullName>
        <ecNumber evidence="5">2.4.1.117</ecNumber>
    </recommendedName>
</protein>
<comment type="catalytic activity">
    <reaction evidence="13">
        <text>a di-trans,poly-cis-dolichyl phosphate + UDP-alpha-D-glucose = a di-trans,poly-cis-dolichyl beta-D-glucosyl phosphate + UDP</text>
        <dbReference type="Rhea" id="RHEA:15401"/>
        <dbReference type="Rhea" id="RHEA-COMP:19498"/>
        <dbReference type="Rhea" id="RHEA-COMP:19502"/>
        <dbReference type="ChEBI" id="CHEBI:57525"/>
        <dbReference type="ChEBI" id="CHEBI:57683"/>
        <dbReference type="ChEBI" id="CHEBI:58223"/>
        <dbReference type="ChEBI" id="CHEBI:58885"/>
        <dbReference type="EC" id="2.4.1.117"/>
    </reaction>
    <physiologicalReaction direction="left-to-right" evidence="13">
        <dbReference type="Rhea" id="RHEA:15402"/>
    </physiologicalReaction>
</comment>
<dbReference type="Gene3D" id="3.90.550.10">
    <property type="entry name" value="Spore Coat Polysaccharide Biosynthesis Protein SpsA, Chain A"/>
    <property type="match status" value="1"/>
</dbReference>
<dbReference type="EMBL" id="VFOZ01000001">
    <property type="protein sequence ID" value="TQL97039.1"/>
    <property type="molecule type" value="Genomic_DNA"/>
</dbReference>
<sequence length="467" mass="50775">MADTEIRPRSAIVLDQCLPVRLATGAVPSAIPGGEPAATQHRPSAAAHDRPETSAKPVGGAAGSGTDGERHTALVEIVIPVFNEDRVLAASIRRLHEYLLDTFPYSFQISIADNGSTDATWEIATRLAGELDHVRAVRIGRKGRGGALRQVWNASGAEIVSYMDVDLSSDLDAFLPLVAPLLSGHSDLAIGTRHLRGASVARSMKRAVFSRGYNLLLRTTLGARFSDAQCGFKAGRAEVVRALMPVVEDDDWFFDTELLLVAERHDLRIHEVPVDFVDDPDSKVDVLRTALDDVRGMRRVARRIIAGAIRVPVPPRVKYARLPSGMARQLVGFSVIGALSTVAHLLLYLWLRSLMPALVANTFALLLTAIGNIAANRRFTFGIRGFERALRHQLEGGVAFLVSLSVSTGSLALLHAFVPHGSARVETAAVLAGDALATLIRFVLLRSWVFNPRRLRRSPRPESEKSR</sequence>
<evidence type="ECO:0000256" key="15">
    <source>
        <dbReference type="SAM" id="Phobius"/>
    </source>
</evidence>
<evidence type="ECO:0000256" key="12">
    <source>
        <dbReference type="ARBA" id="ARBA00023136"/>
    </source>
</evidence>
<feature type="region of interest" description="Disordered" evidence="14">
    <location>
        <begin position="29"/>
        <end position="67"/>
    </location>
</feature>
<keyword evidence="10" id="KW-0735">Signal-anchor</keyword>
<evidence type="ECO:0000256" key="8">
    <source>
        <dbReference type="ARBA" id="ARBA00022692"/>
    </source>
</evidence>
<proteinExistence type="inferred from homology"/>
<dbReference type="SUPFAM" id="SSF53448">
    <property type="entry name" value="Nucleotide-diphospho-sugar transferases"/>
    <property type="match status" value="1"/>
</dbReference>
<dbReference type="AlphaFoldDB" id="A0A543CIW2"/>
<feature type="domain" description="GtrA/DPMS transmembrane" evidence="17">
    <location>
        <begin position="333"/>
        <end position="450"/>
    </location>
</feature>
<evidence type="ECO:0000256" key="11">
    <source>
        <dbReference type="ARBA" id="ARBA00022989"/>
    </source>
</evidence>
<evidence type="ECO:0000313" key="19">
    <source>
        <dbReference type="Proteomes" id="UP000316096"/>
    </source>
</evidence>
<dbReference type="Proteomes" id="UP000316096">
    <property type="component" value="Unassembled WGS sequence"/>
</dbReference>
<dbReference type="InterPro" id="IPR029044">
    <property type="entry name" value="Nucleotide-diphossugar_trans"/>
</dbReference>
<keyword evidence="11 15" id="KW-1133">Transmembrane helix</keyword>
<dbReference type="InterPro" id="IPR001173">
    <property type="entry name" value="Glyco_trans_2-like"/>
</dbReference>
<evidence type="ECO:0000313" key="18">
    <source>
        <dbReference type="EMBL" id="TQL97039.1"/>
    </source>
</evidence>
<evidence type="ECO:0000256" key="10">
    <source>
        <dbReference type="ARBA" id="ARBA00022968"/>
    </source>
</evidence>
<evidence type="ECO:0000256" key="5">
    <source>
        <dbReference type="ARBA" id="ARBA00012583"/>
    </source>
</evidence>
<feature type="domain" description="Glycosyltransferase 2-like" evidence="16">
    <location>
        <begin position="77"/>
        <end position="242"/>
    </location>
</feature>
<evidence type="ECO:0000256" key="4">
    <source>
        <dbReference type="ARBA" id="ARBA00006739"/>
    </source>
</evidence>
<accession>A0A543CIW2</accession>
<evidence type="ECO:0000256" key="1">
    <source>
        <dbReference type="ARBA" id="ARBA00004141"/>
    </source>
</evidence>
<reference evidence="18 19" key="1">
    <citation type="submission" date="2019-06" db="EMBL/GenBank/DDBJ databases">
        <title>Sequencing the genomes of 1000 actinobacteria strains.</title>
        <authorList>
            <person name="Klenk H.-P."/>
        </authorList>
    </citation>
    <scope>NUCLEOTIDE SEQUENCE [LARGE SCALE GENOMIC DNA]</scope>
    <source>
        <strain evidence="18 19">DSM 102200</strain>
    </source>
</reference>
<evidence type="ECO:0000256" key="14">
    <source>
        <dbReference type="SAM" id="MobiDB-lite"/>
    </source>
</evidence>
<dbReference type="InterPro" id="IPR035518">
    <property type="entry name" value="DPG_synthase"/>
</dbReference>
<keyword evidence="9" id="KW-0256">Endoplasmic reticulum</keyword>
<keyword evidence="19" id="KW-1185">Reference proteome</keyword>
<dbReference type="GO" id="GO:0000271">
    <property type="term" value="P:polysaccharide biosynthetic process"/>
    <property type="evidence" value="ECO:0007669"/>
    <property type="project" value="InterPro"/>
</dbReference>
<feature type="transmembrane region" description="Helical" evidence="15">
    <location>
        <begin position="430"/>
        <end position="450"/>
    </location>
</feature>
<evidence type="ECO:0000259" key="17">
    <source>
        <dbReference type="Pfam" id="PF04138"/>
    </source>
</evidence>
<dbReference type="EC" id="2.4.1.117" evidence="5"/>
<evidence type="ECO:0000256" key="13">
    <source>
        <dbReference type="ARBA" id="ARBA00045097"/>
    </source>
</evidence>
<evidence type="ECO:0000256" key="2">
    <source>
        <dbReference type="ARBA" id="ARBA00004389"/>
    </source>
</evidence>
<evidence type="ECO:0000259" key="16">
    <source>
        <dbReference type="Pfam" id="PF00535"/>
    </source>
</evidence>